<reference evidence="14" key="1">
    <citation type="journal article" date="2018" name="Cladistics">
        <title>Phylogeny and the colourful history of jewel bugs (Insecta: Hemiptera: Scutelleridae).</title>
        <authorList>
            <person name="Wu Y."/>
            <person name="Redei D."/>
            <person name="Eger J."/>
            <person name="Wang Y."/>
            <person name="Wu H."/>
            <person name="Carapezza A."/>
            <person name="Kment P."/>
            <person name="Cai B."/>
            <person name="Sun X."/>
            <person name="Guo P."/>
            <person name="Luo J."/>
            <person name="Xie Q."/>
        </authorList>
    </citation>
    <scope>NUCLEOTIDE SEQUENCE</scope>
</reference>
<name>A0A2P1CLV1_9HEMI</name>
<keyword evidence="9 12" id="KW-0406">Ion transport</keyword>
<evidence type="ECO:0000256" key="7">
    <source>
        <dbReference type="ARBA" id="ARBA00022781"/>
    </source>
</evidence>
<gene>
    <name evidence="14" type="primary">ATP8</name>
</gene>
<dbReference type="GO" id="GO:0015986">
    <property type="term" value="P:proton motive force-driven ATP synthesis"/>
    <property type="evidence" value="ECO:0007669"/>
    <property type="project" value="InterPro"/>
</dbReference>
<dbReference type="GO" id="GO:0031966">
    <property type="term" value="C:mitochondrial membrane"/>
    <property type="evidence" value="ECO:0007669"/>
    <property type="project" value="UniProtKB-SubCell"/>
</dbReference>
<keyword evidence="7 12" id="KW-0375">Hydrogen ion transport</keyword>
<evidence type="ECO:0000256" key="8">
    <source>
        <dbReference type="ARBA" id="ARBA00022989"/>
    </source>
</evidence>
<keyword evidence="5 12" id="KW-0138">CF(0)</keyword>
<dbReference type="EMBL" id="MF173656">
    <property type="protein sequence ID" value="AVJ52300.1"/>
    <property type="molecule type" value="Genomic_DNA"/>
</dbReference>
<evidence type="ECO:0000256" key="6">
    <source>
        <dbReference type="ARBA" id="ARBA00022692"/>
    </source>
</evidence>
<evidence type="ECO:0000256" key="3">
    <source>
        <dbReference type="ARBA" id="ARBA00011291"/>
    </source>
</evidence>
<dbReference type="AlphaFoldDB" id="A0A2P1CLV1"/>
<keyword evidence="6 12" id="KW-0812">Transmembrane</keyword>
<dbReference type="InterPro" id="IPR001421">
    <property type="entry name" value="ATP8_metazoa"/>
</dbReference>
<evidence type="ECO:0000256" key="4">
    <source>
        <dbReference type="ARBA" id="ARBA00022448"/>
    </source>
</evidence>
<keyword evidence="8 13" id="KW-1133">Transmembrane helix</keyword>
<evidence type="ECO:0000256" key="13">
    <source>
        <dbReference type="SAM" id="Phobius"/>
    </source>
</evidence>
<organism evidence="14">
    <name type="scientific">Tectocoris diophthalmus</name>
    <name type="common">cotton harlequin bug</name>
    <dbReference type="NCBI Taxonomy" id="159956"/>
    <lineage>
        <taxon>Eukaryota</taxon>
        <taxon>Metazoa</taxon>
        <taxon>Ecdysozoa</taxon>
        <taxon>Arthropoda</taxon>
        <taxon>Hexapoda</taxon>
        <taxon>Insecta</taxon>
        <taxon>Pterygota</taxon>
        <taxon>Neoptera</taxon>
        <taxon>Paraneoptera</taxon>
        <taxon>Hemiptera</taxon>
        <taxon>Heteroptera</taxon>
        <taxon>Panheteroptera</taxon>
        <taxon>Pentatomomorpha</taxon>
        <taxon>Pentatomoidea</taxon>
        <taxon>Scutelleridae</taxon>
        <taxon>Tectocorinae</taxon>
        <taxon>Tectocoris</taxon>
    </lineage>
</organism>
<sequence length="52" mass="6351">MPQMAPLYWEMLFFLFILSLLLTSIIIYHYPKLQGEADNDLKRGYNQVNWKW</sequence>
<geneLocation type="mitochondrion" evidence="14"/>
<evidence type="ECO:0000256" key="11">
    <source>
        <dbReference type="ARBA" id="ARBA00023136"/>
    </source>
</evidence>
<evidence type="ECO:0000256" key="1">
    <source>
        <dbReference type="ARBA" id="ARBA00004304"/>
    </source>
</evidence>
<dbReference type="GO" id="GO:0015078">
    <property type="term" value="F:proton transmembrane transporter activity"/>
    <property type="evidence" value="ECO:0007669"/>
    <property type="project" value="InterPro"/>
</dbReference>
<evidence type="ECO:0000256" key="9">
    <source>
        <dbReference type="ARBA" id="ARBA00023065"/>
    </source>
</evidence>
<keyword evidence="10 12" id="KW-0496">Mitochondrion</keyword>
<proteinExistence type="inferred from homology"/>
<protein>
    <recommendedName>
        <fullName evidence="12">ATP synthase complex subunit 8</fullName>
    </recommendedName>
</protein>
<comment type="similarity">
    <text evidence="2 12">Belongs to the ATPase protein 8 family.</text>
</comment>
<feature type="transmembrane region" description="Helical" evidence="13">
    <location>
        <begin position="12"/>
        <end position="30"/>
    </location>
</feature>
<evidence type="ECO:0000256" key="12">
    <source>
        <dbReference type="RuleBase" id="RU003661"/>
    </source>
</evidence>
<evidence type="ECO:0000256" key="5">
    <source>
        <dbReference type="ARBA" id="ARBA00022547"/>
    </source>
</evidence>
<dbReference type="GO" id="GO:0045259">
    <property type="term" value="C:proton-transporting ATP synthase complex"/>
    <property type="evidence" value="ECO:0007669"/>
    <property type="project" value="UniProtKB-KW"/>
</dbReference>
<evidence type="ECO:0000256" key="10">
    <source>
        <dbReference type="ARBA" id="ARBA00023128"/>
    </source>
</evidence>
<dbReference type="Pfam" id="PF00895">
    <property type="entry name" value="ATP-synt_8"/>
    <property type="match status" value="1"/>
</dbReference>
<comment type="subunit">
    <text evidence="3">F-type ATPases have 2 components, CF(1) - the catalytic core - and CF(0) - the membrane proton channel.</text>
</comment>
<evidence type="ECO:0000256" key="2">
    <source>
        <dbReference type="ARBA" id="ARBA00008892"/>
    </source>
</evidence>
<keyword evidence="11 13" id="KW-0472">Membrane</keyword>
<accession>A0A2P1CLV1</accession>
<comment type="subcellular location">
    <subcellularLocation>
        <location evidence="1 12">Mitochondrion membrane</location>
        <topology evidence="1 12">Single-pass membrane protein</topology>
    </subcellularLocation>
</comment>
<keyword evidence="4 12" id="KW-0813">Transport</keyword>
<evidence type="ECO:0000313" key="14">
    <source>
        <dbReference type="EMBL" id="AVJ52300.1"/>
    </source>
</evidence>